<evidence type="ECO:0000313" key="1">
    <source>
        <dbReference type="Proteomes" id="UP000818029"/>
    </source>
</evidence>
<reference evidence="2" key="2">
    <citation type="submission" date="2025-08" db="UniProtKB">
        <authorList>
            <consortium name="RefSeq"/>
        </authorList>
    </citation>
    <scope>IDENTIFICATION</scope>
</reference>
<dbReference type="CDD" id="cd00303">
    <property type="entry name" value="retropepsin_like"/>
    <property type="match status" value="1"/>
</dbReference>
<accession>A0A1U8NPX1</accession>
<sequence>MGRGRGAPSRGAGHTEARQPILVYAARCREDIDALDVITGTFFIYNVPCTAVIDVGSMHSYIACSVSETLGIMVETTASEITVLSPLDQSVKVNRLFRDVPLEVQGTIFLGDKVVLIGERQNYLSNMISALMAEKLVRKGFEAYIAYINGVDSEAPSVKDTRTVKDFSDVFPNELHGLPPNCKVEFGIEIVPGTALVFITPYRMTLKKLVELKAQI</sequence>
<evidence type="ECO:0008006" key="3">
    <source>
        <dbReference type="Google" id="ProtNLM"/>
    </source>
</evidence>
<proteinExistence type="predicted"/>
<dbReference type="Proteomes" id="UP000818029">
    <property type="component" value="Chromosome D03"/>
</dbReference>
<dbReference type="InterPro" id="IPR021109">
    <property type="entry name" value="Peptidase_aspartic_dom_sf"/>
</dbReference>
<dbReference type="PANTHER" id="PTHR15503:SF45">
    <property type="entry name" value="RNA-DIRECTED DNA POLYMERASE HOMOLOG"/>
    <property type="match status" value="1"/>
</dbReference>
<dbReference type="Pfam" id="PF08284">
    <property type="entry name" value="RVP_2"/>
    <property type="match status" value="1"/>
</dbReference>
<reference evidence="1" key="1">
    <citation type="journal article" date="2020" name="Nat. Genet.">
        <title>Genomic diversifications of five Gossypium allopolyploid species and their impact on cotton improvement.</title>
        <authorList>
            <person name="Chen Z.J."/>
            <person name="Sreedasyam A."/>
            <person name="Ando A."/>
            <person name="Song Q."/>
            <person name="De Santiago L.M."/>
            <person name="Hulse-Kemp A.M."/>
            <person name="Ding M."/>
            <person name="Ye W."/>
            <person name="Kirkbride R.C."/>
            <person name="Jenkins J."/>
            <person name="Plott C."/>
            <person name="Lovell J."/>
            <person name="Lin Y.M."/>
            <person name="Vaughn R."/>
            <person name="Liu B."/>
            <person name="Simpson S."/>
            <person name="Scheffler B.E."/>
            <person name="Wen L."/>
            <person name="Saski C.A."/>
            <person name="Grover C.E."/>
            <person name="Hu G."/>
            <person name="Conover J.L."/>
            <person name="Carlson J.W."/>
            <person name="Shu S."/>
            <person name="Boston L.B."/>
            <person name="Williams M."/>
            <person name="Peterson D.G."/>
            <person name="McGee K."/>
            <person name="Jones D.C."/>
            <person name="Wendel J.F."/>
            <person name="Stelly D.M."/>
            <person name="Grimwood J."/>
            <person name="Schmutz J."/>
        </authorList>
    </citation>
    <scope>NUCLEOTIDE SEQUENCE [LARGE SCALE GENOMIC DNA]</scope>
    <source>
        <strain evidence="1">cv. TM-1</strain>
    </source>
</reference>
<gene>
    <name evidence="2" type="primary">LOC107949863</name>
</gene>
<dbReference type="KEGG" id="ghi:107949863"/>
<dbReference type="AlphaFoldDB" id="A0A1U8NPX1"/>
<keyword evidence="1" id="KW-1185">Reference proteome</keyword>
<dbReference type="PANTHER" id="PTHR15503">
    <property type="entry name" value="LDOC1 RELATED"/>
    <property type="match status" value="1"/>
</dbReference>
<protein>
    <recommendedName>
        <fullName evidence="3">DNA/RNA polymerases superfamily protein</fullName>
    </recommendedName>
</protein>
<dbReference type="PaxDb" id="3635-A0A1U8NPX1"/>
<evidence type="ECO:0000313" key="2">
    <source>
        <dbReference type="RefSeq" id="XP_016740123.1"/>
    </source>
</evidence>
<dbReference type="GeneID" id="107949863"/>
<dbReference type="RefSeq" id="XP_016740123.1">
    <property type="nucleotide sequence ID" value="XM_016884634.1"/>
</dbReference>
<name>A0A1U8NPX1_GOSHI</name>
<dbReference type="InterPro" id="IPR032567">
    <property type="entry name" value="RTL1-rel"/>
</dbReference>
<organism evidence="1 2">
    <name type="scientific">Gossypium hirsutum</name>
    <name type="common">Upland cotton</name>
    <name type="synonym">Gossypium mexicanum</name>
    <dbReference type="NCBI Taxonomy" id="3635"/>
    <lineage>
        <taxon>Eukaryota</taxon>
        <taxon>Viridiplantae</taxon>
        <taxon>Streptophyta</taxon>
        <taxon>Embryophyta</taxon>
        <taxon>Tracheophyta</taxon>
        <taxon>Spermatophyta</taxon>
        <taxon>Magnoliopsida</taxon>
        <taxon>eudicotyledons</taxon>
        <taxon>Gunneridae</taxon>
        <taxon>Pentapetalae</taxon>
        <taxon>rosids</taxon>
        <taxon>malvids</taxon>
        <taxon>Malvales</taxon>
        <taxon>Malvaceae</taxon>
        <taxon>Malvoideae</taxon>
        <taxon>Gossypium</taxon>
    </lineage>
</organism>
<dbReference type="Gene3D" id="2.40.70.10">
    <property type="entry name" value="Acid Proteases"/>
    <property type="match status" value="1"/>
</dbReference>